<organism evidence="1 2">
    <name type="scientific">Orrella marina</name>
    <dbReference type="NCBI Taxonomy" id="2163011"/>
    <lineage>
        <taxon>Bacteria</taxon>
        <taxon>Pseudomonadati</taxon>
        <taxon>Pseudomonadota</taxon>
        <taxon>Betaproteobacteria</taxon>
        <taxon>Burkholderiales</taxon>
        <taxon>Alcaligenaceae</taxon>
        <taxon>Orrella</taxon>
    </lineage>
</organism>
<evidence type="ECO:0008006" key="3">
    <source>
        <dbReference type="Google" id="ProtNLM"/>
    </source>
</evidence>
<gene>
    <name evidence="1" type="ORF">DBV39_04265</name>
</gene>
<protein>
    <recommendedName>
        <fullName evidence="3">Nucleotidyltransferase family protein</fullName>
    </recommendedName>
</protein>
<sequence>MKPSSIDQSASDGYLRPTDIALLQASLCDGDEARVAFRRWRSMTDFEGNHDLGQFRMLPLLHHNLVRLKIDDPVMPRLRGVHRYSWCEARRRELMTVRAVSALQASGIACMALKGLALSQDYYEDAALRPMQDIDLLVRIETVTDTLKCLSAQGWKYPSTAMEGSIWQRKLFFATEKSINLTHPDGGEIDLHWYPFHEGKVDPVVKTESVAV</sequence>
<name>A0A2R4XGX1_9BURK</name>
<evidence type="ECO:0000313" key="1">
    <source>
        <dbReference type="EMBL" id="AWB33062.1"/>
    </source>
</evidence>
<proteinExistence type="predicted"/>
<dbReference type="KEGG" id="boz:DBV39_04265"/>
<dbReference type="AlphaFoldDB" id="A0A2R4XGX1"/>
<dbReference type="Proteomes" id="UP000244571">
    <property type="component" value="Chromosome"/>
</dbReference>
<evidence type="ECO:0000313" key="2">
    <source>
        <dbReference type="Proteomes" id="UP000244571"/>
    </source>
</evidence>
<accession>A0A2R4XGX1</accession>
<reference evidence="1 2" key="1">
    <citation type="submission" date="2018-04" db="EMBL/GenBank/DDBJ databases">
        <title>Bordetella sp. HZ20 isolated from seawater.</title>
        <authorList>
            <person name="Sun C."/>
        </authorList>
    </citation>
    <scope>NUCLEOTIDE SEQUENCE [LARGE SCALE GENOMIC DNA]</scope>
    <source>
        <strain evidence="1 2">HZ20</strain>
    </source>
</reference>
<dbReference type="EMBL" id="CP028901">
    <property type="protein sequence ID" value="AWB33062.1"/>
    <property type="molecule type" value="Genomic_DNA"/>
</dbReference>
<dbReference type="Pfam" id="PF14907">
    <property type="entry name" value="NTP_transf_5"/>
    <property type="match status" value="1"/>
</dbReference>
<keyword evidence="2" id="KW-1185">Reference proteome</keyword>
<dbReference type="Gene3D" id="3.30.460.40">
    <property type="match status" value="1"/>
</dbReference>
<dbReference type="InterPro" id="IPR039498">
    <property type="entry name" value="NTP_transf_5"/>
</dbReference>